<reference evidence="2 3" key="1">
    <citation type="journal article" date="2023" name="bioRxiv">
        <title>Conserved and derived expression patterns and positive selection on dental genes reveal complex evolutionary context of ever-growing rodent molars.</title>
        <authorList>
            <person name="Calamari Z.T."/>
            <person name="Song A."/>
            <person name="Cohen E."/>
            <person name="Akter M."/>
            <person name="Roy R.D."/>
            <person name="Hallikas O."/>
            <person name="Christensen M.M."/>
            <person name="Li P."/>
            <person name="Marangoni P."/>
            <person name="Jernvall J."/>
            <person name="Klein O.D."/>
        </authorList>
    </citation>
    <scope>NUCLEOTIDE SEQUENCE [LARGE SCALE GENOMIC DNA]</scope>
    <source>
        <strain evidence="2">V071</strain>
    </source>
</reference>
<keyword evidence="3" id="KW-1185">Reference proteome</keyword>
<organism evidence="2 3">
    <name type="scientific">Myodes glareolus</name>
    <name type="common">Bank vole</name>
    <name type="synonym">Clethrionomys glareolus</name>
    <dbReference type="NCBI Taxonomy" id="447135"/>
    <lineage>
        <taxon>Eukaryota</taxon>
        <taxon>Metazoa</taxon>
        <taxon>Chordata</taxon>
        <taxon>Craniata</taxon>
        <taxon>Vertebrata</taxon>
        <taxon>Euteleostomi</taxon>
        <taxon>Mammalia</taxon>
        <taxon>Eutheria</taxon>
        <taxon>Euarchontoglires</taxon>
        <taxon>Glires</taxon>
        <taxon>Rodentia</taxon>
        <taxon>Myomorpha</taxon>
        <taxon>Muroidea</taxon>
        <taxon>Cricetidae</taxon>
        <taxon>Arvicolinae</taxon>
        <taxon>Myodes</taxon>
    </lineage>
</organism>
<gene>
    <name evidence="2" type="ORF">U0070_027009</name>
</gene>
<dbReference type="EMBL" id="JBBHLL010000124">
    <property type="protein sequence ID" value="KAK7814351.1"/>
    <property type="molecule type" value="Genomic_DNA"/>
</dbReference>
<comment type="caution">
    <text evidence="2">The sequence shown here is derived from an EMBL/GenBank/DDBJ whole genome shotgun (WGS) entry which is preliminary data.</text>
</comment>
<evidence type="ECO:0000313" key="2">
    <source>
        <dbReference type="EMBL" id="KAK7814351.1"/>
    </source>
</evidence>
<dbReference type="AlphaFoldDB" id="A0AAW0IJS1"/>
<evidence type="ECO:0000313" key="3">
    <source>
        <dbReference type="Proteomes" id="UP001488838"/>
    </source>
</evidence>
<sequence>MDDHSGYCMENGQKPMQGWKRSPPGSHCGIGGASKLRPLISISPLLNLMRNSNYFTFLPTVAGLGRGGGKWSMLANGNIRGGPTSAKCKFRMYSSFI</sequence>
<accession>A0AAW0IJS1</accession>
<proteinExistence type="predicted"/>
<name>A0AAW0IJS1_MYOGA</name>
<evidence type="ECO:0000256" key="1">
    <source>
        <dbReference type="SAM" id="MobiDB-lite"/>
    </source>
</evidence>
<protein>
    <submittedName>
        <fullName evidence="2">Uncharacterized protein</fullName>
    </submittedName>
</protein>
<dbReference type="Proteomes" id="UP001488838">
    <property type="component" value="Unassembled WGS sequence"/>
</dbReference>
<feature type="region of interest" description="Disordered" evidence="1">
    <location>
        <begin position="1"/>
        <end position="25"/>
    </location>
</feature>